<feature type="domain" description="SusD-like N-terminal" evidence="7">
    <location>
        <begin position="68"/>
        <end position="195"/>
    </location>
</feature>
<evidence type="ECO:0000256" key="3">
    <source>
        <dbReference type="ARBA" id="ARBA00022729"/>
    </source>
</evidence>
<keyword evidence="4" id="KW-0472">Membrane</keyword>
<dbReference type="AlphaFoldDB" id="A0A412WYK0"/>
<evidence type="ECO:0000256" key="5">
    <source>
        <dbReference type="ARBA" id="ARBA00023237"/>
    </source>
</evidence>
<proteinExistence type="inferred from homology"/>
<name>A0A412WYK0_9BACT</name>
<gene>
    <name evidence="8" type="ORF">DWW18_12735</name>
</gene>
<dbReference type="InterPro" id="IPR033985">
    <property type="entry name" value="SusD-like_N"/>
</dbReference>
<evidence type="ECO:0000313" key="8">
    <source>
        <dbReference type="EMBL" id="RGV32817.1"/>
    </source>
</evidence>
<evidence type="ECO:0000256" key="2">
    <source>
        <dbReference type="ARBA" id="ARBA00006275"/>
    </source>
</evidence>
<feature type="domain" description="RagB/SusD" evidence="6">
    <location>
        <begin position="324"/>
        <end position="465"/>
    </location>
</feature>
<dbReference type="SUPFAM" id="SSF48452">
    <property type="entry name" value="TPR-like"/>
    <property type="match status" value="1"/>
</dbReference>
<evidence type="ECO:0000259" key="7">
    <source>
        <dbReference type="Pfam" id="PF14322"/>
    </source>
</evidence>
<evidence type="ECO:0000256" key="4">
    <source>
        <dbReference type="ARBA" id="ARBA00023136"/>
    </source>
</evidence>
<organism evidence="8 9">
    <name type="scientific">Butyricimonas virosa</name>
    <dbReference type="NCBI Taxonomy" id="544645"/>
    <lineage>
        <taxon>Bacteria</taxon>
        <taxon>Pseudomonadati</taxon>
        <taxon>Bacteroidota</taxon>
        <taxon>Bacteroidia</taxon>
        <taxon>Bacteroidales</taxon>
        <taxon>Odoribacteraceae</taxon>
        <taxon>Butyricimonas</taxon>
    </lineage>
</organism>
<evidence type="ECO:0000256" key="1">
    <source>
        <dbReference type="ARBA" id="ARBA00004442"/>
    </source>
</evidence>
<dbReference type="Pfam" id="PF14322">
    <property type="entry name" value="SusD-like_3"/>
    <property type="match status" value="1"/>
</dbReference>
<comment type="similarity">
    <text evidence="2">Belongs to the SusD family.</text>
</comment>
<sequence>MSCEDLLDMTPENSATFKNAYETENDMEAAVRLCAQKLRFLTGSPNEEMGNYVDSCASETSRGYKELDASYYRYEDWNPWYELIGAANVVIKFSDQIHATQERKDFYKGEGHFYRAIAYWRLIQTWGDCVIIGDDVNYEVAFPKSAWPEVLDYAINEARRAVALLPGYDKIKDSGGNSPQFKNIPCKGAANALLAHLCALKAGWKWFATPDQQNYDETVYWKEAEEACTAIIGSEIGEATGLYRLVSTPEEISTNVFKGNSTESIFEMETRSWWEEIGSVNSTYTDIWALTYCYWVVDVKTRGAGLDVIQEQNNLINYETVNEWFPKGDLRREAYFWKLDSMGHDTLRNVTGGFVYPYLFRDVRVRTATGYEGQYEHFDYNSVYWRLADIYLLRAECRVRLNKTEEAIADLNVIRKRANAKLYDAFEFADTDYSNKLQYAIFKEREKEMVFEKQRYFDVLRNGEDYVRRELSYAFRTIPLQDIIDGCVFTAVHPNRLGGRNTLLRQNTWWNRYM</sequence>
<keyword evidence="5" id="KW-0998">Cell outer membrane</keyword>
<dbReference type="EMBL" id="QRZA01000017">
    <property type="protein sequence ID" value="RGV32817.1"/>
    <property type="molecule type" value="Genomic_DNA"/>
</dbReference>
<dbReference type="Gene3D" id="1.25.40.390">
    <property type="match status" value="1"/>
</dbReference>
<reference evidence="8 9" key="1">
    <citation type="submission" date="2018-08" db="EMBL/GenBank/DDBJ databases">
        <title>A genome reference for cultivated species of the human gut microbiota.</title>
        <authorList>
            <person name="Zou Y."/>
            <person name="Xue W."/>
            <person name="Luo G."/>
        </authorList>
    </citation>
    <scope>NUCLEOTIDE SEQUENCE [LARGE SCALE GENOMIC DNA]</scope>
    <source>
        <strain evidence="8 9">AF14-49</strain>
    </source>
</reference>
<accession>A0A412WYK0</accession>
<comment type="subcellular location">
    <subcellularLocation>
        <location evidence="1">Cell outer membrane</location>
    </subcellularLocation>
</comment>
<protein>
    <submittedName>
        <fullName evidence="8">RagB/SusD family nutrient uptake outer membrane protein</fullName>
    </submittedName>
</protein>
<dbReference type="InterPro" id="IPR011990">
    <property type="entry name" value="TPR-like_helical_dom_sf"/>
</dbReference>
<evidence type="ECO:0000259" key="6">
    <source>
        <dbReference type="Pfam" id="PF07980"/>
    </source>
</evidence>
<keyword evidence="3" id="KW-0732">Signal</keyword>
<dbReference type="Proteomes" id="UP000283589">
    <property type="component" value="Unassembled WGS sequence"/>
</dbReference>
<dbReference type="GO" id="GO:0009279">
    <property type="term" value="C:cell outer membrane"/>
    <property type="evidence" value="ECO:0007669"/>
    <property type="project" value="UniProtKB-SubCell"/>
</dbReference>
<dbReference type="Pfam" id="PF07980">
    <property type="entry name" value="SusD_RagB"/>
    <property type="match status" value="1"/>
</dbReference>
<dbReference type="InterPro" id="IPR012944">
    <property type="entry name" value="SusD_RagB_dom"/>
</dbReference>
<evidence type="ECO:0000313" key="9">
    <source>
        <dbReference type="Proteomes" id="UP000283589"/>
    </source>
</evidence>
<comment type="caution">
    <text evidence="8">The sequence shown here is derived from an EMBL/GenBank/DDBJ whole genome shotgun (WGS) entry which is preliminary data.</text>
</comment>